<comment type="caution">
    <text evidence="1">The sequence shown here is derived from an EMBL/GenBank/DDBJ whole genome shotgun (WGS) entry which is preliminary data.</text>
</comment>
<evidence type="ECO:0000313" key="2">
    <source>
        <dbReference type="Proteomes" id="UP001152604"/>
    </source>
</evidence>
<sequence length="65" mass="7139">MGGEGSLRMVGAFTAQADFPPAKILQKGSHFSATRLRARLWILPRTRRPSSTWRGCPKPGSGWPC</sequence>
<evidence type="ECO:0000313" key="1">
    <source>
        <dbReference type="EMBL" id="CAH2396627.1"/>
    </source>
</evidence>
<accession>A0ABM9DJ68</accession>
<name>A0ABM9DJ68_9HYPH</name>
<reference evidence="1" key="1">
    <citation type="submission" date="2022-03" db="EMBL/GenBank/DDBJ databases">
        <authorList>
            <person name="Brunel B."/>
        </authorList>
    </citation>
    <scope>NUCLEOTIDE SEQUENCE</scope>
    <source>
        <strain evidence="1">STM4922sample</strain>
    </source>
</reference>
<dbReference type="EMBL" id="CAKXZS010000009">
    <property type="protein sequence ID" value="CAH2396627.1"/>
    <property type="molecule type" value="Genomic_DNA"/>
</dbReference>
<keyword evidence="2" id="KW-1185">Reference proteome</keyword>
<gene>
    <name evidence="1" type="ORF">MES4922_170057</name>
</gene>
<protein>
    <submittedName>
        <fullName evidence="1">Uncharacterized protein</fullName>
    </submittedName>
</protein>
<dbReference type="Proteomes" id="UP001152604">
    <property type="component" value="Unassembled WGS sequence"/>
</dbReference>
<proteinExistence type="predicted"/>
<organism evidence="1 2">
    <name type="scientific">Mesorhizobium ventifaucium</name>
    <dbReference type="NCBI Taxonomy" id="666020"/>
    <lineage>
        <taxon>Bacteria</taxon>
        <taxon>Pseudomonadati</taxon>
        <taxon>Pseudomonadota</taxon>
        <taxon>Alphaproteobacteria</taxon>
        <taxon>Hyphomicrobiales</taxon>
        <taxon>Phyllobacteriaceae</taxon>
        <taxon>Mesorhizobium</taxon>
    </lineage>
</organism>